<keyword evidence="4" id="KW-1185">Reference proteome</keyword>
<evidence type="ECO:0000256" key="1">
    <source>
        <dbReference type="ARBA" id="ARBA00022801"/>
    </source>
</evidence>
<dbReference type="Proteomes" id="UP001321047">
    <property type="component" value="Unassembled WGS sequence"/>
</dbReference>
<evidence type="ECO:0000313" key="4">
    <source>
        <dbReference type="Proteomes" id="UP001321047"/>
    </source>
</evidence>
<reference evidence="3 4" key="1">
    <citation type="submission" date="2022-09" db="EMBL/GenBank/DDBJ databases">
        <title>Enrichment on poylsaccharides allowed isolation of novel metabolic and taxonomic groups of Haloarchaea.</title>
        <authorList>
            <person name="Sorokin D.Y."/>
            <person name="Elcheninov A.G."/>
            <person name="Khizhniak T.V."/>
            <person name="Kolganova T.V."/>
            <person name="Kublanov I.V."/>
        </authorList>
    </citation>
    <scope>NUCLEOTIDE SEQUENCE [LARGE SCALE GENOMIC DNA]</scope>
    <source>
        <strain evidence="3 4">AArc-curdl1</strain>
    </source>
</reference>
<dbReference type="GO" id="GO:0016787">
    <property type="term" value="F:hydrolase activity"/>
    <property type="evidence" value="ECO:0007669"/>
    <property type="project" value="UniProtKB-KW"/>
</dbReference>
<comment type="caution">
    <text evidence="3">The sequence shown here is derived from an EMBL/GenBank/DDBJ whole genome shotgun (WGS) entry which is preliminary data.</text>
</comment>
<dbReference type="AlphaFoldDB" id="A0AAP2Z528"/>
<dbReference type="PRINTS" id="PR00111">
    <property type="entry name" value="ABHYDROLASE"/>
</dbReference>
<feature type="domain" description="AB hydrolase-1" evidence="2">
    <location>
        <begin position="40"/>
        <end position="298"/>
    </location>
</feature>
<dbReference type="PANTHER" id="PTHR43329">
    <property type="entry name" value="EPOXIDE HYDROLASE"/>
    <property type="match status" value="1"/>
</dbReference>
<gene>
    <name evidence="3" type="ORF">OB919_00960</name>
</gene>
<protein>
    <submittedName>
        <fullName evidence="3">Alpha/beta hydrolase</fullName>
    </submittedName>
</protein>
<dbReference type="RefSeq" id="WP_342805459.1">
    <property type="nucleotide sequence ID" value="NZ_JAOPJZ010000001.1"/>
</dbReference>
<evidence type="ECO:0000313" key="3">
    <source>
        <dbReference type="EMBL" id="MCU4750560.1"/>
    </source>
</evidence>
<dbReference type="InterPro" id="IPR029058">
    <property type="entry name" value="AB_hydrolase_fold"/>
</dbReference>
<dbReference type="EMBL" id="JAOPJZ010000001">
    <property type="protein sequence ID" value="MCU4750560.1"/>
    <property type="molecule type" value="Genomic_DNA"/>
</dbReference>
<dbReference type="PRINTS" id="PR00412">
    <property type="entry name" value="EPOXHYDRLASE"/>
</dbReference>
<accession>A0AAP2Z528</accession>
<dbReference type="SUPFAM" id="SSF53474">
    <property type="entry name" value="alpha/beta-Hydrolases"/>
    <property type="match status" value="1"/>
</dbReference>
<evidence type="ECO:0000259" key="2">
    <source>
        <dbReference type="Pfam" id="PF00561"/>
    </source>
</evidence>
<dbReference type="InterPro" id="IPR000073">
    <property type="entry name" value="AB_hydrolase_1"/>
</dbReference>
<sequence>MKPEKPESKDTIDDRISHGEMIVNDVRLHYVSAGPSNGDLVVCLHGFPEFWYAWRHQIPALADAGYRVIAPDMRGYNRSEKPHGLEAYRLEELTEDVSELITELGYEQGYLVAHDWGGLVAWATAYSKPEVVRALTVLNAPHPVKYVRELSLEQCLRSWYVLWFQVPWIPNRFLTMKNSAALESVFSDSAADPAAFTDRDIERYRRAFSRPGVAKSALAYYRALFRGWFPQRAVGRLPLVGDRLAPPVPRVTTPTQVLWGEQDTALAVEQTVGLERYVDDLTVRRFPDASHWLHIERPDAVTESILEFFSDQHDGRY</sequence>
<name>A0AAP2Z528_9EURY</name>
<dbReference type="InterPro" id="IPR000639">
    <property type="entry name" value="Epox_hydrolase-like"/>
</dbReference>
<organism evidence="3 4">
    <name type="scientific">Natronosalvus hydrolyticus</name>
    <dbReference type="NCBI Taxonomy" id="2979988"/>
    <lineage>
        <taxon>Archaea</taxon>
        <taxon>Methanobacteriati</taxon>
        <taxon>Methanobacteriota</taxon>
        <taxon>Stenosarchaea group</taxon>
        <taxon>Halobacteria</taxon>
        <taxon>Halobacteriales</taxon>
        <taxon>Natrialbaceae</taxon>
        <taxon>Natronosalvus</taxon>
    </lineage>
</organism>
<dbReference type="Pfam" id="PF00561">
    <property type="entry name" value="Abhydrolase_1"/>
    <property type="match status" value="1"/>
</dbReference>
<keyword evidence="1 3" id="KW-0378">Hydrolase</keyword>
<dbReference type="Gene3D" id="3.40.50.1820">
    <property type="entry name" value="alpha/beta hydrolase"/>
    <property type="match status" value="1"/>
</dbReference>
<proteinExistence type="predicted"/>